<dbReference type="EMBL" id="JAGPXF010000002">
    <property type="protein sequence ID" value="KAH7256586.1"/>
    <property type="molecule type" value="Genomic_DNA"/>
</dbReference>
<dbReference type="AlphaFoldDB" id="A0A8K0S0F4"/>
<sequence length="304" mass="33579">MHVMDIKVEATCPNNWDDSDIANPDMIKEEGFNEAIKSELELEESDLHDYPLAIKGESIEHSDGIELEVEVINPYTIKEEGDIVAFKSESEFEGNYLDDGPTATKGESLEYSDGAGSEIEAYTIKDEGNSVAFKSELELEGNDLNDDPTTVKYEAVECMYGAASEIVVISSDDEEDDDDDSNGNDSDDFGAAVILVPRRPSGPPRPPNSGGAEQQMYAPEPESPTRTSPNRRRKHGVADLSPTSDQPRSKMTRLGNDMIDEEPVLLYAAVLENSRTASYLNRSVEFLADEEEYVEEKELCMSRA</sequence>
<feature type="region of interest" description="Disordered" evidence="1">
    <location>
        <begin position="194"/>
        <end position="256"/>
    </location>
</feature>
<accession>A0A8K0S0F4</accession>
<protein>
    <submittedName>
        <fullName evidence="2">Uncharacterized protein</fullName>
    </submittedName>
</protein>
<keyword evidence="3" id="KW-1185">Reference proteome</keyword>
<reference evidence="2" key="1">
    <citation type="journal article" date="2021" name="Nat. Commun.">
        <title>Genetic determinants of endophytism in the Arabidopsis root mycobiome.</title>
        <authorList>
            <person name="Mesny F."/>
            <person name="Miyauchi S."/>
            <person name="Thiergart T."/>
            <person name="Pickel B."/>
            <person name="Atanasova L."/>
            <person name="Karlsson M."/>
            <person name="Huettel B."/>
            <person name="Barry K.W."/>
            <person name="Haridas S."/>
            <person name="Chen C."/>
            <person name="Bauer D."/>
            <person name="Andreopoulos W."/>
            <person name="Pangilinan J."/>
            <person name="LaButti K."/>
            <person name="Riley R."/>
            <person name="Lipzen A."/>
            <person name="Clum A."/>
            <person name="Drula E."/>
            <person name="Henrissat B."/>
            <person name="Kohler A."/>
            <person name="Grigoriev I.V."/>
            <person name="Martin F.M."/>
            <person name="Hacquard S."/>
        </authorList>
    </citation>
    <scope>NUCLEOTIDE SEQUENCE</scope>
    <source>
        <strain evidence="2">MPI-SDFR-AT-0068</strain>
    </source>
</reference>
<evidence type="ECO:0000313" key="2">
    <source>
        <dbReference type="EMBL" id="KAH7256586.1"/>
    </source>
</evidence>
<gene>
    <name evidence="2" type="ORF">BKA59DRAFT_467891</name>
</gene>
<name>A0A8K0S0F4_9HYPO</name>
<dbReference type="Proteomes" id="UP000813427">
    <property type="component" value="Unassembled WGS sequence"/>
</dbReference>
<organism evidence="2 3">
    <name type="scientific">Fusarium tricinctum</name>
    <dbReference type="NCBI Taxonomy" id="61284"/>
    <lineage>
        <taxon>Eukaryota</taxon>
        <taxon>Fungi</taxon>
        <taxon>Dikarya</taxon>
        <taxon>Ascomycota</taxon>
        <taxon>Pezizomycotina</taxon>
        <taxon>Sordariomycetes</taxon>
        <taxon>Hypocreomycetidae</taxon>
        <taxon>Hypocreales</taxon>
        <taxon>Nectriaceae</taxon>
        <taxon>Fusarium</taxon>
        <taxon>Fusarium tricinctum species complex</taxon>
    </lineage>
</organism>
<comment type="caution">
    <text evidence="2">The sequence shown here is derived from an EMBL/GenBank/DDBJ whole genome shotgun (WGS) entry which is preliminary data.</text>
</comment>
<evidence type="ECO:0000256" key="1">
    <source>
        <dbReference type="SAM" id="MobiDB-lite"/>
    </source>
</evidence>
<evidence type="ECO:0000313" key="3">
    <source>
        <dbReference type="Proteomes" id="UP000813427"/>
    </source>
</evidence>
<proteinExistence type="predicted"/>